<organism evidence="1 2">
    <name type="scientific">Trifolium medium</name>
    <dbReference type="NCBI Taxonomy" id="97028"/>
    <lineage>
        <taxon>Eukaryota</taxon>
        <taxon>Viridiplantae</taxon>
        <taxon>Streptophyta</taxon>
        <taxon>Embryophyta</taxon>
        <taxon>Tracheophyta</taxon>
        <taxon>Spermatophyta</taxon>
        <taxon>Magnoliopsida</taxon>
        <taxon>eudicotyledons</taxon>
        <taxon>Gunneridae</taxon>
        <taxon>Pentapetalae</taxon>
        <taxon>rosids</taxon>
        <taxon>fabids</taxon>
        <taxon>Fabales</taxon>
        <taxon>Fabaceae</taxon>
        <taxon>Papilionoideae</taxon>
        <taxon>50 kb inversion clade</taxon>
        <taxon>NPAAA clade</taxon>
        <taxon>Hologalegina</taxon>
        <taxon>IRL clade</taxon>
        <taxon>Trifolieae</taxon>
        <taxon>Trifolium</taxon>
    </lineage>
</organism>
<dbReference type="AlphaFoldDB" id="A0A392MHY3"/>
<name>A0A392MHY3_9FABA</name>
<dbReference type="InterPro" id="IPR053022">
    <property type="entry name" value="Chloroplast_translocon_comp"/>
</dbReference>
<protein>
    <submittedName>
        <fullName evidence="1">Embryo defective 2410 protein</fullName>
    </submittedName>
</protein>
<evidence type="ECO:0000313" key="1">
    <source>
        <dbReference type="EMBL" id="MCH87116.1"/>
    </source>
</evidence>
<feature type="non-terminal residue" evidence="1">
    <location>
        <position position="1"/>
    </location>
</feature>
<sequence length="146" mass="16535">EMENVNGHVKFRNHYSHINLHLSGDCKPWRSDVTCKDGGWLSANVFVDITEQKWHTNLKVDNLYVPLFERILEIPITWSKGRASGEVHLCMSKGETFPNLHGQLDVTGLNFQLLDAPSCFSVSLPFICSKMLCAIPFLYLSSVILL</sequence>
<evidence type="ECO:0000313" key="2">
    <source>
        <dbReference type="Proteomes" id="UP000265520"/>
    </source>
</evidence>
<dbReference type="Proteomes" id="UP000265520">
    <property type="component" value="Unassembled WGS sequence"/>
</dbReference>
<dbReference type="PANTHER" id="PTHR34457:SF3">
    <property type="entry name" value="PROTEIN TIC236, CHLOROPLASTIC"/>
    <property type="match status" value="1"/>
</dbReference>
<proteinExistence type="predicted"/>
<comment type="caution">
    <text evidence="1">The sequence shown here is derived from an EMBL/GenBank/DDBJ whole genome shotgun (WGS) entry which is preliminary data.</text>
</comment>
<gene>
    <name evidence="1" type="ORF">A2U01_0007981</name>
</gene>
<dbReference type="EMBL" id="LXQA010011564">
    <property type="protein sequence ID" value="MCH87116.1"/>
    <property type="molecule type" value="Genomic_DNA"/>
</dbReference>
<dbReference type="PANTHER" id="PTHR34457">
    <property type="entry name" value="EMBRYO DEFECTIVE 2410"/>
    <property type="match status" value="1"/>
</dbReference>
<accession>A0A392MHY3</accession>
<keyword evidence="2" id="KW-1185">Reference proteome</keyword>
<reference evidence="1 2" key="1">
    <citation type="journal article" date="2018" name="Front. Plant Sci.">
        <title>Red Clover (Trifolium pratense) and Zigzag Clover (T. medium) - A Picture of Genomic Similarities and Differences.</title>
        <authorList>
            <person name="Dluhosova J."/>
            <person name="Istvanek J."/>
            <person name="Nedelnik J."/>
            <person name="Repkova J."/>
        </authorList>
    </citation>
    <scope>NUCLEOTIDE SEQUENCE [LARGE SCALE GENOMIC DNA]</scope>
    <source>
        <strain evidence="2">cv. 10/8</strain>
        <tissue evidence="1">Leaf</tissue>
    </source>
</reference>